<dbReference type="SUPFAM" id="SSF51905">
    <property type="entry name" value="FAD/NAD(P)-binding domain"/>
    <property type="match status" value="2"/>
</dbReference>
<dbReference type="Gene3D" id="1.20.1440.240">
    <property type="match status" value="1"/>
</dbReference>
<dbReference type="SUPFAM" id="SSF52833">
    <property type="entry name" value="Thioredoxin-like"/>
    <property type="match status" value="1"/>
</dbReference>
<feature type="domain" description="Amine oxidase" evidence="4">
    <location>
        <begin position="340"/>
        <end position="797"/>
    </location>
</feature>
<dbReference type="GO" id="GO:0009063">
    <property type="term" value="P:amino acid catabolic process"/>
    <property type="evidence" value="ECO:0007669"/>
    <property type="project" value="TreeGrafter"/>
</dbReference>
<dbReference type="GO" id="GO:0001716">
    <property type="term" value="F:L-amino-acid oxidase activity"/>
    <property type="evidence" value="ECO:0007669"/>
    <property type="project" value="TreeGrafter"/>
</dbReference>
<dbReference type="Gene3D" id="3.40.30.120">
    <property type="match status" value="1"/>
</dbReference>
<dbReference type="InterPro" id="IPR002938">
    <property type="entry name" value="FAD-bd"/>
</dbReference>
<dbReference type="KEGG" id="slau:SLA_0615"/>
<dbReference type="InterPro" id="IPR036249">
    <property type="entry name" value="Thioredoxin-like_sf"/>
</dbReference>
<dbReference type="EMBL" id="AP017424">
    <property type="protein sequence ID" value="BAU81569.1"/>
    <property type="molecule type" value="Genomic_DNA"/>
</dbReference>
<evidence type="ECO:0000313" key="5">
    <source>
        <dbReference type="EMBL" id="BAU81569.1"/>
    </source>
</evidence>
<evidence type="ECO:0000256" key="1">
    <source>
        <dbReference type="ARBA" id="ARBA00007801"/>
    </source>
</evidence>
<keyword evidence="5" id="KW-0560">Oxidoreductase</keyword>
<dbReference type="PANTHER" id="PTHR10742:SF342">
    <property type="entry name" value="AMINE OXIDASE"/>
    <property type="match status" value="1"/>
</dbReference>
<evidence type="ECO:0000259" key="3">
    <source>
        <dbReference type="Pfam" id="PF01494"/>
    </source>
</evidence>
<proteinExistence type="inferred from homology"/>
<gene>
    <name evidence="5" type="ORF">SLA_0615</name>
</gene>
<evidence type="ECO:0000313" key="6">
    <source>
        <dbReference type="Proteomes" id="UP000217676"/>
    </source>
</evidence>
<dbReference type="GO" id="GO:0071949">
    <property type="term" value="F:FAD binding"/>
    <property type="evidence" value="ECO:0007669"/>
    <property type="project" value="InterPro"/>
</dbReference>
<dbReference type="Gene3D" id="3.30.70.2450">
    <property type="match status" value="1"/>
</dbReference>
<dbReference type="PRINTS" id="PR00420">
    <property type="entry name" value="RNGMNOXGNASE"/>
</dbReference>
<dbReference type="InterPro" id="IPR002937">
    <property type="entry name" value="Amino_oxidase"/>
</dbReference>
<dbReference type="Gene3D" id="3.50.50.60">
    <property type="entry name" value="FAD/NAD(P)-binding domain"/>
    <property type="match status" value="2"/>
</dbReference>
<feature type="region of interest" description="Disordered" evidence="2">
    <location>
        <begin position="281"/>
        <end position="329"/>
    </location>
</feature>
<dbReference type="SUPFAM" id="SSF54373">
    <property type="entry name" value="FAD-linked reductases, C-terminal domain"/>
    <property type="match status" value="1"/>
</dbReference>
<feature type="region of interest" description="Disordered" evidence="2">
    <location>
        <begin position="160"/>
        <end position="179"/>
    </location>
</feature>
<name>A0A160NT26_STRLU</name>
<dbReference type="EC" id="1.13.12.3" evidence="5"/>
<protein>
    <submittedName>
        <fullName evidence="5">Tryptophan 2-monooxygenase</fullName>
        <ecNumber evidence="5">1.13.12.3</ecNumber>
    </submittedName>
</protein>
<evidence type="ECO:0000256" key="2">
    <source>
        <dbReference type="SAM" id="MobiDB-lite"/>
    </source>
</evidence>
<feature type="domain" description="FAD-binding" evidence="3">
    <location>
        <begin position="16"/>
        <end position="99"/>
    </location>
</feature>
<comment type="similarity">
    <text evidence="1">Belongs to the PheA/TfdB FAD monooxygenase family.</text>
</comment>
<dbReference type="Pfam" id="PF01593">
    <property type="entry name" value="Amino_oxidase"/>
    <property type="match status" value="1"/>
</dbReference>
<dbReference type="AlphaFoldDB" id="A0A160NT26"/>
<keyword evidence="5" id="KW-0503">Monooxygenase</keyword>
<feature type="compositionally biased region" description="Basic and acidic residues" evidence="2">
    <location>
        <begin position="161"/>
        <end position="177"/>
    </location>
</feature>
<dbReference type="InterPro" id="IPR036188">
    <property type="entry name" value="FAD/NAD-bd_sf"/>
</dbReference>
<accession>A0A160NT26</accession>
<reference evidence="5 6" key="1">
    <citation type="journal article" date="2016" name="Genome Announc.">
        <title>Complete Genome Sequence of Thiostrepton-Producing Streptomyces laurentii ATCC 31255.</title>
        <authorList>
            <person name="Doi K."/>
            <person name="Fujino Y."/>
            <person name="Nagayoshi Y."/>
            <person name="Ohshima T."/>
            <person name="Ogata S."/>
        </authorList>
    </citation>
    <scope>NUCLEOTIDE SEQUENCE [LARGE SCALE GENOMIC DNA]</scope>
    <source>
        <strain evidence="5 6">ATCC 31255</strain>
    </source>
</reference>
<evidence type="ECO:0000259" key="4">
    <source>
        <dbReference type="Pfam" id="PF01593"/>
    </source>
</evidence>
<dbReference type="GO" id="GO:0050361">
    <property type="term" value="F:tryptophan 2-monooxygenase activity"/>
    <property type="evidence" value="ECO:0007669"/>
    <property type="project" value="UniProtKB-EC"/>
</dbReference>
<dbReference type="Gene3D" id="3.90.660.10">
    <property type="match status" value="1"/>
</dbReference>
<dbReference type="InterPro" id="IPR050281">
    <property type="entry name" value="Flavin_monoamine_oxidase"/>
</dbReference>
<dbReference type="Pfam" id="PF01494">
    <property type="entry name" value="FAD_binding_3"/>
    <property type="match status" value="1"/>
</dbReference>
<dbReference type="Proteomes" id="UP000217676">
    <property type="component" value="Chromosome"/>
</dbReference>
<organism evidence="5 6">
    <name type="scientific">Streptomyces laurentii</name>
    <dbReference type="NCBI Taxonomy" id="39478"/>
    <lineage>
        <taxon>Bacteria</taxon>
        <taxon>Bacillati</taxon>
        <taxon>Actinomycetota</taxon>
        <taxon>Actinomycetes</taxon>
        <taxon>Kitasatosporales</taxon>
        <taxon>Streptomycetaceae</taxon>
        <taxon>Streptomyces</taxon>
    </lineage>
</organism>
<dbReference type="PANTHER" id="PTHR10742">
    <property type="entry name" value="FLAVIN MONOAMINE OXIDASE"/>
    <property type="match status" value="1"/>
</dbReference>
<keyword evidence="6" id="KW-1185">Reference proteome</keyword>
<sequence>MADTARMPRLRLTPPERPWLNRARFSDRIATRLRHGRGLLAGDAAHAWAPVGGHGMNVGMLGAHNLAWKLAAVHRGEADDRILDTYDTEQRALAVRYVREMRLNFMELPLPPLGYRAFSATVPVVLALRGFQRRLDRQLSDLGRNHRHSALSWQRSTPGLVRERGPRAGDRMPDIRVRSGGPAAGPVRLHTLLRYDAWTLLVDAARAADPAVRRSLEERCRRGPVPLRLLPVTPADAAEARLFGRPGDLRLVRPDGYVGLVAPVARPEALDAYLVTLAPRRPDAHPPSAPSAPGASSPSRSRRPRLPPHPPPTPLSDGSQPMSQQRTRTRGTVTVIGAGMAGLVAAYELERLGHRVEILEGSRRLGGRVRTHRFGAHEGAPFVELGAMRVPTAHHRTMDYIDRLGLGDQVRPFVTLLSEENALLATSGGHVRLRDAPRRLIADVRASLARDDYRDETVVFGAWLAAVVDAIAPPALRTGLRADLARDLLDRVERIDLTPHLRGDHKDRIDVHGLFAAHPDIRSACGTRLNGFLDDILTETSPELIRLACGMDQLVQRLAARIRGPIWLGQEVTGVEVSGDQVRLRIGRGPLAVVRPADLVLCTVPFSVLRGMVLRGFDEDKLSVVREVVYCPATKVAVHVREPFWEREGIRGGASFSGGLIRQTYYPAAPEDGAHDAGERGAALLASYTIGEDADILGRMPVRRRHRVVLDELARMHPQLLRRGMVRGVTGVAWGEHPWTVGGCTIRWGRDAAACEEERLRATRPQGRLFFAGEHCSSEPAWIEGAVESALVAVRAIEGRTGARFASGQGPEMWEAAA</sequence>